<reference evidence="4" key="1">
    <citation type="submission" date="2017-09" db="EMBL/GenBank/DDBJ databases">
        <authorList>
            <person name="Varghese N."/>
            <person name="Submissions S."/>
        </authorList>
    </citation>
    <scope>NUCLEOTIDE SEQUENCE [LARGE SCALE GENOMIC DNA]</scope>
    <source>
        <strain evidence="4">C7</strain>
    </source>
</reference>
<dbReference type="InterPro" id="IPR025877">
    <property type="entry name" value="MobA-like_NTP_Trfase"/>
</dbReference>
<proteinExistence type="predicted"/>
<evidence type="ECO:0000313" key="3">
    <source>
        <dbReference type="EMBL" id="SOH93340.1"/>
    </source>
</evidence>
<dbReference type="SUPFAM" id="SSF53448">
    <property type="entry name" value="Nucleotide-diphospho-sugar transferases"/>
    <property type="match status" value="1"/>
</dbReference>
<dbReference type="Proteomes" id="UP000220034">
    <property type="component" value="Unassembled WGS sequence"/>
</dbReference>
<dbReference type="Gene3D" id="3.90.550.10">
    <property type="entry name" value="Spore Coat Polysaccharide Biosynthesis Protein SpsA, Chain A"/>
    <property type="match status" value="1"/>
</dbReference>
<dbReference type="InterPro" id="IPR029044">
    <property type="entry name" value="Nucleotide-diphossugar_trans"/>
</dbReference>
<dbReference type="CDD" id="cd04182">
    <property type="entry name" value="GT_2_like_f"/>
    <property type="match status" value="1"/>
</dbReference>
<keyword evidence="3" id="KW-0808">Transferase</keyword>
<protein>
    <submittedName>
        <fullName evidence="3">Molybdenum cofactor cytidylyltransferase</fullName>
    </submittedName>
</protein>
<keyword evidence="3" id="KW-0548">Nucleotidyltransferase</keyword>
<sequence length="204" mass="21839">MPQMHRVATIILAAGLSRRMGAHNKLLLPVNGLPMVRHVVQQYRAALDGPIIVVTGWDACAVKQALLGLGAQCVFNPSYEQGQQSSVAFGLSNCPPADVVLIGLGDQPLLRSADITALLEAHVSGHPAKISIPTSDGKRGNPIAVPHVVRPQLTMDRLRPGCMRFTRDNPDMVQRHSLSAQGFYTDVDTPEAYASLTAISECAS</sequence>
<dbReference type="EMBL" id="OCTN01000002">
    <property type="protein sequence ID" value="SOH93340.1"/>
    <property type="molecule type" value="Genomic_DNA"/>
</dbReference>
<name>A0A2C9CQ39_9RHOB</name>
<dbReference type="Pfam" id="PF12804">
    <property type="entry name" value="NTP_transf_3"/>
    <property type="match status" value="1"/>
</dbReference>
<accession>A0A2C9CQ39</accession>
<evidence type="ECO:0000313" key="4">
    <source>
        <dbReference type="Proteomes" id="UP000220034"/>
    </source>
</evidence>
<keyword evidence="4" id="KW-1185">Reference proteome</keyword>
<dbReference type="AlphaFoldDB" id="A0A2C9CQ39"/>
<dbReference type="PANTHER" id="PTHR43777">
    <property type="entry name" value="MOLYBDENUM COFACTOR CYTIDYLYLTRANSFERASE"/>
    <property type="match status" value="1"/>
</dbReference>
<keyword evidence="1" id="KW-0460">Magnesium</keyword>
<dbReference type="RefSeq" id="WP_245851451.1">
    <property type="nucleotide sequence ID" value="NZ_OCTN01000002.1"/>
</dbReference>
<evidence type="ECO:0000256" key="1">
    <source>
        <dbReference type="ARBA" id="ARBA00022842"/>
    </source>
</evidence>
<evidence type="ECO:0000259" key="2">
    <source>
        <dbReference type="Pfam" id="PF12804"/>
    </source>
</evidence>
<organism evidence="3 4">
    <name type="scientific">Pontivivens marinum</name>
    <dbReference type="NCBI Taxonomy" id="1690039"/>
    <lineage>
        <taxon>Bacteria</taxon>
        <taxon>Pseudomonadati</taxon>
        <taxon>Pseudomonadota</taxon>
        <taxon>Alphaproteobacteria</taxon>
        <taxon>Rhodobacterales</taxon>
        <taxon>Paracoccaceae</taxon>
        <taxon>Pontivivens</taxon>
    </lineage>
</organism>
<dbReference type="PANTHER" id="PTHR43777:SF1">
    <property type="entry name" value="MOLYBDENUM COFACTOR CYTIDYLYLTRANSFERASE"/>
    <property type="match status" value="1"/>
</dbReference>
<gene>
    <name evidence="3" type="ORF">SAMN06273572_10215</name>
</gene>
<feature type="domain" description="MobA-like NTP transferase" evidence="2">
    <location>
        <begin position="10"/>
        <end position="157"/>
    </location>
</feature>
<dbReference type="GO" id="GO:0016779">
    <property type="term" value="F:nucleotidyltransferase activity"/>
    <property type="evidence" value="ECO:0007669"/>
    <property type="project" value="UniProtKB-KW"/>
</dbReference>